<name>A0A4V2G494_9BACT</name>
<dbReference type="Proteomes" id="UP000292958">
    <property type="component" value="Unassembled WGS sequence"/>
</dbReference>
<feature type="DNA-binding region" description="OmpR/PhoB-type" evidence="7">
    <location>
        <begin position="134"/>
        <end position="232"/>
    </location>
</feature>
<keyword evidence="5" id="KW-0804">Transcription</keyword>
<reference evidence="10 11" key="1">
    <citation type="submission" date="2019-02" db="EMBL/GenBank/DDBJ databases">
        <title>Genomic Encyclopedia of Archaeal and Bacterial Type Strains, Phase II (KMG-II): from individual species to whole genera.</title>
        <authorList>
            <person name="Goeker M."/>
        </authorList>
    </citation>
    <scope>NUCLEOTIDE SEQUENCE [LARGE SCALE GENOMIC DNA]</scope>
    <source>
        <strain evidence="10 11">DSM 18101</strain>
    </source>
</reference>
<dbReference type="InterPro" id="IPR011006">
    <property type="entry name" value="CheY-like_superfamily"/>
</dbReference>
<dbReference type="SMART" id="SM00448">
    <property type="entry name" value="REC"/>
    <property type="match status" value="1"/>
</dbReference>
<dbReference type="Pfam" id="PF00072">
    <property type="entry name" value="Response_reg"/>
    <property type="match status" value="1"/>
</dbReference>
<dbReference type="PANTHER" id="PTHR48111:SF22">
    <property type="entry name" value="REGULATOR OF RPOS"/>
    <property type="match status" value="1"/>
</dbReference>
<dbReference type="Gene3D" id="3.40.50.2300">
    <property type="match status" value="1"/>
</dbReference>
<dbReference type="PANTHER" id="PTHR48111">
    <property type="entry name" value="REGULATOR OF RPOS"/>
    <property type="match status" value="1"/>
</dbReference>
<dbReference type="Pfam" id="PF00486">
    <property type="entry name" value="Trans_reg_C"/>
    <property type="match status" value="1"/>
</dbReference>
<dbReference type="CDD" id="cd00383">
    <property type="entry name" value="trans_reg_C"/>
    <property type="match status" value="1"/>
</dbReference>
<dbReference type="PROSITE" id="PS50110">
    <property type="entry name" value="RESPONSE_REGULATORY"/>
    <property type="match status" value="1"/>
</dbReference>
<dbReference type="Gene3D" id="6.10.250.690">
    <property type="match status" value="1"/>
</dbReference>
<evidence type="ECO:0000313" key="11">
    <source>
        <dbReference type="Proteomes" id="UP000292958"/>
    </source>
</evidence>
<evidence type="ECO:0000259" key="9">
    <source>
        <dbReference type="PROSITE" id="PS51755"/>
    </source>
</evidence>
<keyword evidence="3" id="KW-0805">Transcription regulation</keyword>
<dbReference type="InterPro" id="IPR001789">
    <property type="entry name" value="Sig_transdc_resp-reg_receiver"/>
</dbReference>
<evidence type="ECO:0000256" key="4">
    <source>
        <dbReference type="ARBA" id="ARBA00023125"/>
    </source>
</evidence>
<gene>
    <name evidence="10" type="ORF">BDD14_1552</name>
</gene>
<dbReference type="InterPro" id="IPR001867">
    <property type="entry name" value="OmpR/PhoB-type_DNA-bd"/>
</dbReference>
<dbReference type="SUPFAM" id="SSF52172">
    <property type="entry name" value="CheY-like"/>
    <property type="match status" value="1"/>
</dbReference>
<dbReference type="GO" id="GO:0000976">
    <property type="term" value="F:transcription cis-regulatory region binding"/>
    <property type="evidence" value="ECO:0007669"/>
    <property type="project" value="TreeGrafter"/>
</dbReference>
<evidence type="ECO:0000259" key="8">
    <source>
        <dbReference type="PROSITE" id="PS50110"/>
    </source>
</evidence>
<dbReference type="SMART" id="SM00862">
    <property type="entry name" value="Trans_reg_C"/>
    <property type="match status" value="1"/>
</dbReference>
<dbReference type="GO" id="GO:0000156">
    <property type="term" value="F:phosphorelay response regulator activity"/>
    <property type="evidence" value="ECO:0007669"/>
    <property type="project" value="TreeGrafter"/>
</dbReference>
<dbReference type="CDD" id="cd17574">
    <property type="entry name" value="REC_OmpR"/>
    <property type="match status" value="1"/>
</dbReference>
<keyword evidence="11" id="KW-1185">Reference proteome</keyword>
<proteinExistence type="predicted"/>
<dbReference type="AlphaFoldDB" id="A0A4V2G494"/>
<evidence type="ECO:0000256" key="5">
    <source>
        <dbReference type="ARBA" id="ARBA00023163"/>
    </source>
</evidence>
<dbReference type="InterPro" id="IPR039420">
    <property type="entry name" value="WalR-like"/>
</dbReference>
<dbReference type="RefSeq" id="WP_242617803.1">
    <property type="nucleotide sequence ID" value="NZ_SHKW01000001.1"/>
</dbReference>
<dbReference type="GO" id="GO:0006355">
    <property type="term" value="P:regulation of DNA-templated transcription"/>
    <property type="evidence" value="ECO:0007669"/>
    <property type="project" value="InterPro"/>
</dbReference>
<keyword evidence="4 7" id="KW-0238">DNA-binding</keyword>
<dbReference type="PROSITE" id="PS51755">
    <property type="entry name" value="OMPR_PHOB"/>
    <property type="match status" value="1"/>
</dbReference>
<feature type="domain" description="OmpR/PhoB-type" evidence="9">
    <location>
        <begin position="134"/>
        <end position="232"/>
    </location>
</feature>
<evidence type="ECO:0000256" key="2">
    <source>
        <dbReference type="ARBA" id="ARBA00023012"/>
    </source>
</evidence>
<evidence type="ECO:0000256" key="7">
    <source>
        <dbReference type="PROSITE-ProRule" id="PRU01091"/>
    </source>
</evidence>
<dbReference type="EMBL" id="SHKW01000001">
    <property type="protein sequence ID" value="RZU40126.1"/>
    <property type="molecule type" value="Genomic_DNA"/>
</dbReference>
<feature type="domain" description="Response regulatory" evidence="8">
    <location>
        <begin position="12"/>
        <end position="126"/>
    </location>
</feature>
<evidence type="ECO:0000313" key="10">
    <source>
        <dbReference type="EMBL" id="RZU40126.1"/>
    </source>
</evidence>
<comment type="caution">
    <text evidence="10">The sequence shown here is derived from an EMBL/GenBank/DDBJ whole genome shotgun (WGS) entry which is preliminary data.</text>
</comment>
<evidence type="ECO:0000256" key="6">
    <source>
        <dbReference type="PROSITE-ProRule" id="PRU00169"/>
    </source>
</evidence>
<dbReference type="Gene3D" id="1.10.10.10">
    <property type="entry name" value="Winged helix-like DNA-binding domain superfamily/Winged helix DNA-binding domain"/>
    <property type="match status" value="1"/>
</dbReference>
<dbReference type="InterPro" id="IPR036388">
    <property type="entry name" value="WH-like_DNA-bd_sf"/>
</dbReference>
<accession>A0A4V2G494</accession>
<dbReference type="GO" id="GO:0032993">
    <property type="term" value="C:protein-DNA complex"/>
    <property type="evidence" value="ECO:0007669"/>
    <property type="project" value="TreeGrafter"/>
</dbReference>
<feature type="modified residue" description="4-aspartylphosphate" evidence="6">
    <location>
        <position position="61"/>
    </location>
</feature>
<evidence type="ECO:0000256" key="3">
    <source>
        <dbReference type="ARBA" id="ARBA00023015"/>
    </source>
</evidence>
<keyword evidence="2" id="KW-0902">Two-component regulatory system</keyword>
<dbReference type="GO" id="GO:0005829">
    <property type="term" value="C:cytosol"/>
    <property type="evidence" value="ECO:0007669"/>
    <property type="project" value="TreeGrafter"/>
</dbReference>
<organism evidence="10 11">
    <name type="scientific">Edaphobacter modestus</name>
    <dbReference type="NCBI Taxonomy" id="388466"/>
    <lineage>
        <taxon>Bacteria</taxon>
        <taxon>Pseudomonadati</taxon>
        <taxon>Acidobacteriota</taxon>
        <taxon>Terriglobia</taxon>
        <taxon>Terriglobales</taxon>
        <taxon>Acidobacteriaceae</taxon>
        <taxon>Edaphobacter</taxon>
    </lineage>
</organism>
<keyword evidence="1 6" id="KW-0597">Phosphoprotein</keyword>
<sequence>MFTFLVLNQPMNVLVIEDDKRIAGVLQQSLTEDGHNVFLSHRGDEGIDLINHEHFDLVVLDVMLPAIDGFTILTKVRAKRLSIPILLLTARGDMSDMVRGLDLGADDYLTKPFQLDNLLARVRAVGRRSHNASDNKIAVGSLILDQAEQILRKDGVEVPLTRKEFLILDLLMRRMSKVVTRDQMIAAGWGFDAEVSDNSIDFYISSLRSKIDMKGQPSLIRTMRSIGYCFSPNSASQSPIA</sequence>
<protein>
    <submittedName>
        <fullName evidence="10">Two-component system copper resistance phosphate regulon response regulator CusR/two-component system response regulator MprA</fullName>
    </submittedName>
</protein>
<evidence type="ECO:0000256" key="1">
    <source>
        <dbReference type="ARBA" id="ARBA00022553"/>
    </source>
</evidence>